<reference evidence="1 2" key="1">
    <citation type="journal article" date="2019" name="PLoS Biol.">
        <title>Sex chromosomes control vertical transmission of feminizing Wolbachia symbionts in an isopod.</title>
        <authorList>
            <person name="Becking T."/>
            <person name="Chebbi M.A."/>
            <person name="Giraud I."/>
            <person name="Moumen B."/>
            <person name="Laverre T."/>
            <person name="Caubet Y."/>
            <person name="Peccoud J."/>
            <person name="Gilbert C."/>
            <person name="Cordaux R."/>
        </authorList>
    </citation>
    <scope>NUCLEOTIDE SEQUENCE [LARGE SCALE GENOMIC DNA]</scope>
    <source>
        <strain evidence="1">ANa2</strain>
        <tissue evidence="1">Whole body excluding digestive tract and cuticle</tissue>
    </source>
</reference>
<dbReference type="OrthoDB" id="342131at2759"/>
<accession>A0A5N5TN42</accession>
<dbReference type="PROSITE" id="PS51257">
    <property type="entry name" value="PROKAR_LIPOPROTEIN"/>
    <property type="match status" value="1"/>
</dbReference>
<dbReference type="Proteomes" id="UP000326759">
    <property type="component" value="Unassembled WGS sequence"/>
</dbReference>
<sequence>MDKKALYESSMTPQERCLYFTTAHAHLFSGCPTLALEVLSKLPLNVIDLDNPDSGDLLGSPVKEKKPGLDLIKSGTLDDGGSFDLGLAKGKTSDASELFSTGDSSKGLDWSLPAYSLGGMQEELKLEFDFSPDEG</sequence>
<organism evidence="1 2">
    <name type="scientific">Armadillidium nasatum</name>
    <dbReference type="NCBI Taxonomy" id="96803"/>
    <lineage>
        <taxon>Eukaryota</taxon>
        <taxon>Metazoa</taxon>
        <taxon>Ecdysozoa</taxon>
        <taxon>Arthropoda</taxon>
        <taxon>Crustacea</taxon>
        <taxon>Multicrustacea</taxon>
        <taxon>Malacostraca</taxon>
        <taxon>Eumalacostraca</taxon>
        <taxon>Peracarida</taxon>
        <taxon>Isopoda</taxon>
        <taxon>Oniscidea</taxon>
        <taxon>Crinocheta</taxon>
        <taxon>Armadillidiidae</taxon>
        <taxon>Armadillidium</taxon>
    </lineage>
</organism>
<gene>
    <name evidence="1" type="ORF">Anas_00476</name>
</gene>
<evidence type="ECO:0000313" key="2">
    <source>
        <dbReference type="Proteomes" id="UP000326759"/>
    </source>
</evidence>
<dbReference type="EMBL" id="SEYY01000307">
    <property type="protein sequence ID" value="KAB7507521.1"/>
    <property type="molecule type" value="Genomic_DNA"/>
</dbReference>
<keyword evidence="2" id="KW-1185">Reference proteome</keyword>
<evidence type="ECO:0000313" key="1">
    <source>
        <dbReference type="EMBL" id="KAB7507521.1"/>
    </source>
</evidence>
<protein>
    <submittedName>
        <fullName evidence="1">Uncharacterized protein</fullName>
    </submittedName>
</protein>
<name>A0A5N5TN42_9CRUS</name>
<comment type="caution">
    <text evidence="1">The sequence shown here is derived from an EMBL/GenBank/DDBJ whole genome shotgun (WGS) entry which is preliminary data.</text>
</comment>
<dbReference type="AlphaFoldDB" id="A0A5N5TN42"/>
<proteinExistence type="predicted"/>